<reference evidence="2 3" key="1">
    <citation type="submission" date="2018-09" db="EMBL/GenBank/DDBJ databases">
        <title>Genomic Encyclopedia of Archaeal and Bacterial Type Strains, Phase II (KMG-II): from individual species to whole genera.</title>
        <authorList>
            <person name="Goeker M."/>
        </authorList>
    </citation>
    <scope>NUCLEOTIDE SEQUENCE [LARGE SCALE GENOMIC DNA]</scope>
    <source>
        <strain evidence="2 3">DSM 27148</strain>
    </source>
</reference>
<evidence type="ECO:0000313" key="2">
    <source>
        <dbReference type="EMBL" id="RKD90774.1"/>
    </source>
</evidence>
<accession>A0A419W5Q3</accession>
<dbReference type="AlphaFoldDB" id="A0A419W5Q3"/>
<keyword evidence="1" id="KW-0812">Transmembrane</keyword>
<keyword evidence="3" id="KW-1185">Reference proteome</keyword>
<keyword evidence="1" id="KW-0472">Membrane</keyword>
<dbReference type="NCBIfam" id="NF033860">
    <property type="entry name" value="Wzy_O6_O28"/>
    <property type="match status" value="1"/>
</dbReference>
<name>A0A419W5Q3_9BACT</name>
<proteinExistence type="predicted"/>
<evidence type="ECO:0000256" key="1">
    <source>
        <dbReference type="SAM" id="Phobius"/>
    </source>
</evidence>
<feature type="transmembrane region" description="Helical" evidence="1">
    <location>
        <begin position="154"/>
        <end position="184"/>
    </location>
</feature>
<protein>
    <recommendedName>
        <fullName evidence="4">Oligosaccharide repeat unit polymerase</fullName>
    </recommendedName>
</protein>
<evidence type="ECO:0000313" key="3">
    <source>
        <dbReference type="Proteomes" id="UP000283387"/>
    </source>
</evidence>
<dbReference type="Proteomes" id="UP000283387">
    <property type="component" value="Unassembled WGS sequence"/>
</dbReference>
<keyword evidence="1" id="KW-1133">Transmembrane helix</keyword>
<feature type="transmembrane region" description="Helical" evidence="1">
    <location>
        <begin position="370"/>
        <end position="391"/>
    </location>
</feature>
<feature type="transmembrane region" description="Helical" evidence="1">
    <location>
        <begin position="323"/>
        <end position="342"/>
    </location>
</feature>
<feature type="transmembrane region" description="Helical" evidence="1">
    <location>
        <begin position="12"/>
        <end position="32"/>
    </location>
</feature>
<evidence type="ECO:0008006" key="4">
    <source>
        <dbReference type="Google" id="ProtNLM"/>
    </source>
</evidence>
<gene>
    <name evidence="2" type="ORF">BC643_1117</name>
</gene>
<dbReference type="EMBL" id="RAPN01000001">
    <property type="protein sequence ID" value="RKD90774.1"/>
    <property type="molecule type" value="Genomic_DNA"/>
</dbReference>
<feature type="transmembrane region" description="Helical" evidence="1">
    <location>
        <begin position="52"/>
        <end position="70"/>
    </location>
</feature>
<sequence length="398" mass="45010">MNFSEYPLYKPAKALVLLFASFAIISYIYAIITGTYNGDFIGFPVHLSNFLLSINLIISLIPFSFIWYIYKKFKKKKVNKTIPINLKFIEALFYLFFIWQLFMILLFKVGKMGSDVYTAPPFLTPLIQITNRISLTFLYAVLSLSSKNNIKYIFITFLMILLSLSKASLGGFLFISLVALIKYYDLFINFAKKNKLAVFLIFLIFPFFVETAYQIRSNLRGTGFDAENRNLMTGVLVGRLSSFPNSAQLFEQPGIFLIGLKDIEPFYFQKQAFGGLISGKFLPNKTPENMLIESKVGGKVSNSSYMTGTQGNLILSFLKSPSIFLLNLLSIVFLLVLTFKTVRLLKIQAANEISLLIAIYPVMSGVANEYAALFFTPFLIGLLCLIVNAIAKLQTRNM</sequence>
<feature type="transmembrane region" description="Helical" evidence="1">
    <location>
        <begin position="196"/>
        <end position="213"/>
    </location>
</feature>
<dbReference type="RefSeq" id="WP_120272148.1">
    <property type="nucleotide sequence ID" value="NZ_RAPN01000001.1"/>
</dbReference>
<feature type="transmembrane region" description="Helical" evidence="1">
    <location>
        <begin position="122"/>
        <end position="142"/>
    </location>
</feature>
<organism evidence="2 3">
    <name type="scientific">Mangrovibacterium diazotrophicum</name>
    <dbReference type="NCBI Taxonomy" id="1261403"/>
    <lineage>
        <taxon>Bacteria</taxon>
        <taxon>Pseudomonadati</taxon>
        <taxon>Bacteroidota</taxon>
        <taxon>Bacteroidia</taxon>
        <taxon>Marinilabiliales</taxon>
        <taxon>Prolixibacteraceae</taxon>
        <taxon>Mangrovibacterium</taxon>
    </lineage>
</organism>
<feature type="transmembrane region" description="Helical" evidence="1">
    <location>
        <begin position="91"/>
        <end position="110"/>
    </location>
</feature>
<comment type="caution">
    <text evidence="2">The sequence shown here is derived from an EMBL/GenBank/DDBJ whole genome shotgun (WGS) entry which is preliminary data.</text>
</comment>
<dbReference type="OrthoDB" id="1494488at2"/>